<dbReference type="STRING" id="135651.G0P200"/>
<evidence type="ECO:0008006" key="3">
    <source>
        <dbReference type="Google" id="ProtNLM"/>
    </source>
</evidence>
<gene>
    <name evidence="1" type="ORF">CAEBREN_24872</name>
</gene>
<protein>
    <recommendedName>
        <fullName evidence="3">Ataxin-10 domain-containing protein</fullName>
    </recommendedName>
</protein>
<dbReference type="EMBL" id="GL380020">
    <property type="protein sequence ID" value="EGT42870.1"/>
    <property type="molecule type" value="Genomic_DNA"/>
</dbReference>
<evidence type="ECO:0000313" key="2">
    <source>
        <dbReference type="Proteomes" id="UP000008068"/>
    </source>
</evidence>
<accession>G0P200</accession>
<keyword evidence="2" id="KW-1185">Reference proteome</keyword>
<dbReference type="eggNOG" id="ENOG502TGKI">
    <property type="taxonomic scope" value="Eukaryota"/>
</dbReference>
<dbReference type="Proteomes" id="UP000008068">
    <property type="component" value="Unassembled WGS sequence"/>
</dbReference>
<proteinExistence type="predicted"/>
<evidence type="ECO:0000313" key="1">
    <source>
        <dbReference type="EMBL" id="EGT42870.1"/>
    </source>
</evidence>
<dbReference type="AlphaFoldDB" id="G0P200"/>
<dbReference type="FunCoup" id="G0P200">
    <property type="interactions" value="399"/>
</dbReference>
<dbReference type="InterPro" id="IPR016024">
    <property type="entry name" value="ARM-type_fold"/>
</dbReference>
<organism evidence="2">
    <name type="scientific">Caenorhabditis brenneri</name>
    <name type="common">Nematode worm</name>
    <dbReference type="NCBI Taxonomy" id="135651"/>
    <lineage>
        <taxon>Eukaryota</taxon>
        <taxon>Metazoa</taxon>
        <taxon>Ecdysozoa</taxon>
        <taxon>Nematoda</taxon>
        <taxon>Chromadorea</taxon>
        <taxon>Rhabditida</taxon>
        <taxon>Rhabditina</taxon>
        <taxon>Rhabditomorpha</taxon>
        <taxon>Rhabditoidea</taxon>
        <taxon>Rhabditidae</taxon>
        <taxon>Peloderinae</taxon>
        <taxon>Caenorhabditis</taxon>
    </lineage>
</organism>
<dbReference type="OrthoDB" id="379794at2759"/>
<dbReference type="SUPFAM" id="SSF48371">
    <property type="entry name" value="ARM repeat"/>
    <property type="match status" value="1"/>
</dbReference>
<dbReference type="InParanoid" id="G0P200"/>
<reference evidence="2" key="1">
    <citation type="submission" date="2011-07" db="EMBL/GenBank/DDBJ databases">
        <authorList>
            <consortium name="Caenorhabditis brenneri Sequencing and Analysis Consortium"/>
            <person name="Wilson R.K."/>
        </authorList>
    </citation>
    <scope>NUCLEOTIDE SEQUENCE [LARGE SCALE GENOMIC DNA]</scope>
    <source>
        <strain evidence="2">PB2801</strain>
    </source>
</reference>
<sequence length="500" mass="57467">MEQLLKDIVELGKNHKFDELFDYGSEISSESLLEVMRFVGTDESSQEVLDSFLEDASIIHQTLLSMTLSSWIQQKQSSEPSIIKPRRCIRLLLNLIQRSTRFASKMPSDCVDLLEALLASSQFDPECLLILLKTSDSTCLEFQKSPRYSHLLEQVLLKIHQNSQDDVATCLAYFSTLLEKDYGFLSSCYAEMSPKWFCEVLDVVRCLLEHKSTQQSLKIHSNNLLFVLNLLELMTVDYVAFLTAKSKKEPKSVEERRGKTIEMLNLLVEILGEMCTNTEMTSHLNEKATAMNAVVDVLDTILHSESLFADFRAAQPENWPKLPETDEKFKQLLEKIEEEKRYEETQRKYADRPKQPPPSKILRIETNESLAELAKVIFEQYQKIEDVHGIPRIGELKLNCLKAISNLCSLCPENKLATLQNGRQGLLSVLQCTSRRPAYFMESYAMRNYSIFCVRQLTNECQENKEVILRLGEPQQPIIDRKRLLKEFGIDEQELEAAVV</sequence>
<name>G0P200_CAEBE</name>
<dbReference type="HOGENOM" id="CLU_545403_0_0_1"/>